<evidence type="ECO:0000256" key="6">
    <source>
        <dbReference type="SAM" id="Phobius"/>
    </source>
</evidence>
<sequence>MGATDWFTRARLAEFARYCAVGLGVFGLDTGTLILLHSRAGMPLALATALAFALASLINFALSRQWVFAQAANGATPRAALVRYTVVIVIGLLATAAIVPALAGAGLDYRIAKTLASGLVGLGNYLAFPKWVFRRPA</sequence>
<gene>
    <name evidence="8" type="ORF">KDL01_22110</name>
</gene>
<protein>
    <submittedName>
        <fullName evidence="8">GtrA family protein</fullName>
    </submittedName>
</protein>
<evidence type="ECO:0000259" key="7">
    <source>
        <dbReference type="Pfam" id="PF04138"/>
    </source>
</evidence>
<evidence type="ECO:0000256" key="4">
    <source>
        <dbReference type="ARBA" id="ARBA00022989"/>
    </source>
</evidence>
<accession>A0A941ERY7</accession>
<evidence type="ECO:0000256" key="1">
    <source>
        <dbReference type="ARBA" id="ARBA00004141"/>
    </source>
</evidence>
<keyword evidence="4 6" id="KW-1133">Transmembrane helix</keyword>
<feature type="transmembrane region" description="Helical" evidence="6">
    <location>
        <begin position="115"/>
        <end position="133"/>
    </location>
</feature>
<comment type="similarity">
    <text evidence="2">Belongs to the GtrA family.</text>
</comment>
<keyword evidence="9" id="KW-1185">Reference proteome</keyword>
<keyword evidence="5 6" id="KW-0472">Membrane</keyword>
<dbReference type="InterPro" id="IPR051401">
    <property type="entry name" value="GtrA_CellWall_Glycosyl"/>
</dbReference>
<dbReference type="EMBL" id="JAGSOG010000119">
    <property type="protein sequence ID" value="MBR7835986.1"/>
    <property type="molecule type" value="Genomic_DNA"/>
</dbReference>
<evidence type="ECO:0000256" key="5">
    <source>
        <dbReference type="ARBA" id="ARBA00023136"/>
    </source>
</evidence>
<dbReference type="AlphaFoldDB" id="A0A941ERY7"/>
<dbReference type="Proteomes" id="UP000675781">
    <property type="component" value="Unassembled WGS sequence"/>
</dbReference>
<dbReference type="PANTHER" id="PTHR38459:SF1">
    <property type="entry name" value="PROPHAGE BACTOPRENOL-LINKED GLUCOSE TRANSLOCASE HOMOLOG"/>
    <property type="match status" value="1"/>
</dbReference>
<comment type="caution">
    <text evidence="8">The sequence shown here is derived from an EMBL/GenBank/DDBJ whole genome shotgun (WGS) entry which is preliminary data.</text>
</comment>
<reference evidence="8" key="1">
    <citation type="submission" date="2021-04" db="EMBL/GenBank/DDBJ databases">
        <title>Genome based classification of Actinospica acidithermotolerans sp. nov., an actinobacterium isolated from an Indonesian hot spring.</title>
        <authorList>
            <person name="Kusuma A.B."/>
            <person name="Putra K.E."/>
            <person name="Nafisah S."/>
            <person name="Loh J."/>
            <person name="Nouioui I."/>
            <person name="Goodfellow M."/>
        </authorList>
    </citation>
    <scope>NUCLEOTIDE SEQUENCE</scope>
    <source>
        <strain evidence="8">CSCA 57</strain>
    </source>
</reference>
<evidence type="ECO:0000256" key="3">
    <source>
        <dbReference type="ARBA" id="ARBA00022692"/>
    </source>
</evidence>
<dbReference type="PANTHER" id="PTHR38459">
    <property type="entry name" value="PROPHAGE BACTOPRENOL-LINKED GLUCOSE TRANSLOCASE HOMOLOG"/>
    <property type="match status" value="1"/>
</dbReference>
<evidence type="ECO:0000313" key="9">
    <source>
        <dbReference type="Proteomes" id="UP000675781"/>
    </source>
</evidence>
<dbReference type="RefSeq" id="WP_212530475.1">
    <property type="nucleotide sequence ID" value="NZ_JAGSOG010000119.1"/>
</dbReference>
<feature type="domain" description="GtrA/DPMS transmembrane" evidence="7">
    <location>
        <begin position="17"/>
        <end position="133"/>
    </location>
</feature>
<evidence type="ECO:0000256" key="2">
    <source>
        <dbReference type="ARBA" id="ARBA00009399"/>
    </source>
</evidence>
<comment type="subcellular location">
    <subcellularLocation>
        <location evidence="1">Membrane</location>
        <topology evidence="1">Multi-pass membrane protein</topology>
    </subcellularLocation>
</comment>
<dbReference type="GO" id="GO:0005886">
    <property type="term" value="C:plasma membrane"/>
    <property type="evidence" value="ECO:0007669"/>
    <property type="project" value="TreeGrafter"/>
</dbReference>
<feature type="transmembrane region" description="Helical" evidence="6">
    <location>
        <begin position="82"/>
        <end position="103"/>
    </location>
</feature>
<keyword evidence="3 6" id="KW-0812">Transmembrane</keyword>
<organism evidence="8 9">
    <name type="scientific">Actinospica durhamensis</name>
    <dbReference type="NCBI Taxonomy" id="1508375"/>
    <lineage>
        <taxon>Bacteria</taxon>
        <taxon>Bacillati</taxon>
        <taxon>Actinomycetota</taxon>
        <taxon>Actinomycetes</taxon>
        <taxon>Catenulisporales</taxon>
        <taxon>Actinospicaceae</taxon>
        <taxon>Actinospica</taxon>
    </lineage>
</organism>
<proteinExistence type="inferred from homology"/>
<feature type="transmembrane region" description="Helical" evidence="6">
    <location>
        <begin position="15"/>
        <end position="36"/>
    </location>
</feature>
<dbReference type="Pfam" id="PF04138">
    <property type="entry name" value="GtrA_DPMS_TM"/>
    <property type="match status" value="1"/>
</dbReference>
<dbReference type="GO" id="GO:0000271">
    <property type="term" value="P:polysaccharide biosynthetic process"/>
    <property type="evidence" value="ECO:0007669"/>
    <property type="project" value="InterPro"/>
</dbReference>
<evidence type="ECO:0000313" key="8">
    <source>
        <dbReference type="EMBL" id="MBR7835986.1"/>
    </source>
</evidence>
<name>A0A941ERY7_9ACTN</name>
<dbReference type="InterPro" id="IPR007267">
    <property type="entry name" value="GtrA_DPMS_TM"/>
</dbReference>
<feature type="transmembrane region" description="Helical" evidence="6">
    <location>
        <begin position="43"/>
        <end position="62"/>
    </location>
</feature>